<evidence type="ECO:0000256" key="3">
    <source>
        <dbReference type="ARBA" id="ARBA00011505"/>
    </source>
</evidence>
<dbReference type="InterPro" id="IPR031310">
    <property type="entry name" value="Ribosomal_uL5_N"/>
</dbReference>
<dbReference type="InterPro" id="IPR022803">
    <property type="entry name" value="Ribosomal_uL5_dom_sf"/>
</dbReference>
<reference evidence="11" key="1">
    <citation type="journal article" date="2019" name="J. Phycol.">
        <title>Dictyochophyceae plastid genomes reveal unusual variability of their organization.</title>
        <authorList>
            <person name="Han K.Y."/>
            <person name="Maciszewski K."/>
            <person name="Graf L."/>
            <person name="Yang J.H."/>
            <person name="Andersen R.A."/>
            <person name="Karnkowska A."/>
            <person name="Yoon H.S."/>
        </authorList>
    </citation>
    <scope>NUCLEOTIDE SEQUENCE</scope>
</reference>
<dbReference type="GO" id="GO:0009507">
    <property type="term" value="C:chloroplast"/>
    <property type="evidence" value="ECO:0007669"/>
    <property type="project" value="UniProtKB-SubCell"/>
</dbReference>
<evidence type="ECO:0000259" key="10">
    <source>
        <dbReference type="Pfam" id="PF00673"/>
    </source>
</evidence>
<dbReference type="PANTHER" id="PTHR11994">
    <property type="entry name" value="60S RIBOSOMAL PROTEIN L11-RELATED"/>
    <property type="match status" value="1"/>
</dbReference>
<dbReference type="GO" id="GO:0006412">
    <property type="term" value="P:translation"/>
    <property type="evidence" value="ECO:0007669"/>
    <property type="project" value="UniProtKB-UniRule"/>
</dbReference>
<feature type="domain" description="Large ribosomal subunit protein uL5 C-terminal" evidence="10">
    <location>
        <begin position="85"/>
        <end position="178"/>
    </location>
</feature>
<geneLocation type="chloroplast" evidence="11"/>
<dbReference type="GO" id="GO:0003735">
    <property type="term" value="F:structural constituent of ribosome"/>
    <property type="evidence" value="ECO:0007669"/>
    <property type="project" value="InterPro"/>
</dbReference>
<comment type="function">
    <text evidence="1 7">Binds 5S rRNA, forms part of the central protuberance of the 50S subunit.</text>
</comment>
<keyword evidence="7" id="KW-0694">RNA-binding</keyword>
<proteinExistence type="inferred from homology"/>
<dbReference type="Gene3D" id="3.30.1440.10">
    <property type="match status" value="1"/>
</dbReference>
<evidence type="ECO:0000256" key="1">
    <source>
        <dbReference type="ARBA" id="ARBA00003898"/>
    </source>
</evidence>
<evidence type="ECO:0000256" key="4">
    <source>
        <dbReference type="ARBA" id="ARBA00022640"/>
    </source>
</evidence>
<evidence type="ECO:0000259" key="9">
    <source>
        <dbReference type="Pfam" id="PF00281"/>
    </source>
</evidence>
<keyword evidence="4 11" id="KW-0934">Plastid</keyword>
<feature type="domain" description="Large ribosomal subunit protein uL5 N-terminal" evidence="9">
    <location>
        <begin position="25"/>
        <end position="81"/>
    </location>
</feature>
<evidence type="ECO:0000256" key="2">
    <source>
        <dbReference type="ARBA" id="ARBA00008553"/>
    </source>
</evidence>
<keyword evidence="7" id="KW-0699">rRNA-binding</keyword>
<evidence type="ECO:0000256" key="6">
    <source>
        <dbReference type="ARBA" id="ARBA00023274"/>
    </source>
</evidence>
<dbReference type="GO" id="GO:0005840">
    <property type="term" value="C:ribosome"/>
    <property type="evidence" value="ECO:0007669"/>
    <property type="project" value="UniProtKB-KW"/>
</dbReference>
<evidence type="ECO:0000313" key="11">
    <source>
        <dbReference type="EMBL" id="QDR24546.1"/>
    </source>
</evidence>
<dbReference type="RefSeq" id="YP_009684460.1">
    <property type="nucleotide sequence ID" value="NC_044407.1"/>
</dbReference>
<accession>A0A516ZA09</accession>
<dbReference type="Pfam" id="PF00673">
    <property type="entry name" value="Ribosomal_L5_C"/>
    <property type="match status" value="1"/>
</dbReference>
<dbReference type="GO" id="GO:0019843">
    <property type="term" value="F:rRNA binding"/>
    <property type="evidence" value="ECO:0007669"/>
    <property type="project" value="UniProtKB-UniRule"/>
</dbReference>
<evidence type="ECO:0000256" key="8">
    <source>
        <dbReference type="RuleBase" id="RU003930"/>
    </source>
</evidence>
<protein>
    <recommendedName>
        <fullName evidence="7">Large ribosomal subunit protein uL5c</fullName>
    </recommendedName>
</protein>
<dbReference type="InterPro" id="IPR002132">
    <property type="entry name" value="Ribosomal_uL5"/>
</dbReference>
<dbReference type="PIRSF" id="PIRSF002161">
    <property type="entry name" value="Ribosomal_L5"/>
    <property type="match status" value="1"/>
</dbReference>
<keyword evidence="6 7" id="KW-0687">Ribonucleoprotein</keyword>
<dbReference type="AlphaFoldDB" id="A0A516ZA09"/>
<dbReference type="GO" id="GO:1990904">
    <property type="term" value="C:ribonucleoprotein complex"/>
    <property type="evidence" value="ECO:0007669"/>
    <property type="project" value="UniProtKB-KW"/>
</dbReference>
<comment type="subunit">
    <text evidence="3 7">Part of the 50S ribosomal subunit; contacts the 5S rRNA.</text>
</comment>
<dbReference type="FunFam" id="3.30.1440.10:FF:000001">
    <property type="entry name" value="50S ribosomal protein L5"/>
    <property type="match status" value="1"/>
</dbReference>
<evidence type="ECO:0000256" key="5">
    <source>
        <dbReference type="ARBA" id="ARBA00022980"/>
    </source>
</evidence>
<comment type="similarity">
    <text evidence="2 7 8">Belongs to the universal ribosomal protein uL5 family.</text>
</comment>
<dbReference type="GeneID" id="41657404"/>
<dbReference type="SUPFAM" id="SSF55282">
    <property type="entry name" value="RL5-like"/>
    <property type="match status" value="1"/>
</dbReference>
<evidence type="ECO:0000256" key="7">
    <source>
        <dbReference type="HAMAP-Rule" id="MF_01333"/>
    </source>
</evidence>
<keyword evidence="11" id="KW-0150">Chloroplast</keyword>
<dbReference type="NCBIfam" id="NF000585">
    <property type="entry name" value="PRK00010.1"/>
    <property type="match status" value="1"/>
</dbReference>
<dbReference type="Pfam" id="PF00281">
    <property type="entry name" value="Ribosomal_L5"/>
    <property type="match status" value="1"/>
</dbReference>
<organism evidence="11">
    <name type="scientific">Florenciella parvula</name>
    <dbReference type="NCBI Taxonomy" id="236787"/>
    <lineage>
        <taxon>Eukaryota</taxon>
        <taxon>Sar</taxon>
        <taxon>Stramenopiles</taxon>
        <taxon>Ochrophyta</taxon>
        <taxon>Dictyochophyceae</taxon>
        <taxon>Florenciellales</taxon>
        <taxon>Florenciella</taxon>
    </lineage>
</organism>
<gene>
    <name evidence="7 11" type="primary">rpl5</name>
</gene>
<keyword evidence="5 7" id="KW-0689">Ribosomal protein</keyword>
<comment type="subcellular location">
    <subcellularLocation>
        <location evidence="7">Plastid</location>
        <location evidence="7">Chloroplast</location>
    </subcellularLocation>
</comment>
<dbReference type="EMBL" id="MK518352">
    <property type="protein sequence ID" value="QDR24546.1"/>
    <property type="molecule type" value="Genomic_DNA"/>
</dbReference>
<sequence>MAQKIKVIYENEVVPYLKETFEYKNIHEIPKIEKIQINRGLGVNAQNNKVLQKSIDEIRQITGQQPVVTIATKSIAGFKVREEMPLGITTTLRREKMYTFLDRFINLTLPRIRDFQGLDPNKFDKNGNYNLGITDQLIFPEIDYEQVDQMLGLNITIVTSAKNSKEGLALLNKIGIPFSK</sequence>
<dbReference type="HAMAP" id="MF_01333_B">
    <property type="entry name" value="Ribosomal_uL5_B"/>
    <property type="match status" value="1"/>
</dbReference>
<dbReference type="InterPro" id="IPR031309">
    <property type="entry name" value="Ribosomal_uL5_C"/>
</dbReference>
<name>A0A516ZA09_9STRA</name>
<dbReference type="InterPro" id="IPR020930">
    <property type="entry name" value="Ribosomal_uL5_bac-type"/>
</dbReference>